<evidence type="ECO:0000313" key="2">
    <source>
        <dbReference type="EMBL" id="MDG5754522.1"/>
    </source>
</evidence>
<proteinExistence type="predicted"/>
<keyword evidence="1" id="KW-1133">Transmembrane helix</keyword>
<comment type="caution">
    <text evidence="2">The sequence shown here is derived from an EMBL/GenBank/DDBJ whole genome shotgun (WGS) entry which is preliminary data.</text>
</comment>
<evidence type="ECO:0000313" key="3">
    <source>
        <dbReference type="Proteomes" id="UP001218246"/>
    </source>
</evidence>
<evidence type="ECO:0000256" key="1">
    <source>
        <dbReference type="SAM" id="Phobius"/>
    </source>
</evidence>
<feature type="transmembrane region" description="Helical" evidence="1">
    <location>
        <begin position="116"/>
        <end position="138"/>
    </location>
</feature>
<sequence length="172" mass="19888">MRIKLNEWKFVKRRSEKNKQRRSKSLLAFLPTRMFAGQISELELRFAYEASGLRVWMEVDCRTAFHEMEAKREFVLEHVHLQDQSYVVQLLEEYITDSLKRPHLYTEPFSYKTHGYHGSGIGSMIGGLAVGLLGAMVLDEMIEEMFEDVAEEMGFDEESGLGDFFGGDGEEF</sequence>
<dbReference type="EMBL" id="JARULN010000009">
    <property type="protein sequence ID" value="MDG5754522.1"/>
    <property type="molecule type" value="Genomic_DNA"/>
</dbReference>
<accession>A0ABT6H6E8</accession>
<keyword evidence="1" id="KW-0472">Membrane</keyword>
<gene>
    <name evidence="2" type="ORF">P6P90_11135</name>
</gene>
<keyword evidence="3" id="KW-1185">Reference proteome</keyword>
<name>A0ABT6H6E8_9BACI</name>
<dbReference type="Proteomes" id="UP001218246">
    <property type="component" value="Unassembled WGS sequence"/>
</dbReference>
<dbReference type="RefSeq" id="WP_278018274.1">
    <property type="nucleotide sequence ID" value="NZ_JARRRY010000008.1"/>
</dbReference>
<reference evidence="2 3" key="1">
    <citation type="submission" date="2023-04" db="EMBL/GenBank/DDBJ databases">
        <title>Ectobacillus antri isolated from activated sludge.</title>
        <authorList>
            <person name="Yan P."/>
            <person name="Liu X."/>
        </authorList>
    </citation>
    <scope>NUCLEOTIDE SEQUENCE [LARGE SCALE GENOMIC DNA]</scope>
    <source>
        <strain evidence="2 3">C18H</strain>
    </source>
</reference>
<protein>
    <submittedName>
        <fullName evidence="2">Sporulation protein</fullName>
    </submittedName>
</protein>
<keyword evidence="1" id="KW-0812">Transmembrane</keyword>
<organism evidence="2 3">
    <name type="scientific">Ectobacillus antri</name>
    <dbReference type="NCBI Taxonomy" id="2486280"/>
    <lineage>
        <taxon>Bacteria</taxon>
        <taxon>Bacillati</taxon>
        <taxon>Bacillota</taxon>
        <taxon>Bacilli</taxon>
        <taxon>Bacillales</taxon>
        <taxon>Bacillaceae</taxon>
        <taxon>Ectobacillus</taxon>
    </lineage>
</organism>